<evidence type="ECO:0000256" key="1">
    <source>
        <dbReference type="ARBA" id="ARBA00004141"/>
    </source>
</evidence>
<evidence type="ECO:0000256" key="5">
    <source>
        <dbReference type="SAM" id="Phobius"/>
    </source>
</evidence>
<name>A0ABR3C8D3_9PEZI</name>
<dbReference type="SUPFAM" id="SSF144083">
    <property type="entry name" value="Magnesium transport protein CorA, transmembrane region"/>
    <property type="match status" value="1"/>
</dbReference>
<evidence type="ECO:0000256" key="3">
    <source>
        <dbReference type="ARBA" id="ARBA00022989"/>
    </source>
</evidence>
<comment type="subcellular location">
    <subcellularLocation>
        <location evidence="1">Membrane</location>
        <topology evidence="1">Multi-pass membrane protein</topology>
    </subcellularLocation>
</comment>
<keyword evidence="4 5" id="KW-0472">Membrane</keyword>
<keyword evidence="3 5" id="KW-1133">Transmembrane helix</keyword>
<organism evidence="6 7">
    <name type="scientific">Diplodia seriata</name>
    <dbReference type="NCBI Taxonomy" id="420778"/>
    <lineage>
        <taxon>Eukaryota</taxon>
        <taxon>Fungi</taxon>
        <taxon>Dikarya</taxon>
        <taxon>Ascomycota</taxon>
        <taxon>Pezizomycotina</taxon>
        <taxon>Dothideomycetes</taxon>
        <taxon>Dothideomycetes incertae sedis</taxon>
        <taxon>Botryosphaeriales</taxon>
        <taxon>Botryosphaeriaceae</taxon>
        <taxon>Diplodia</taxon>
    </lineage>
</organism>
<evidence type="ECO:0000256" key="2">
    <source>
        <dbReference type="ARBA" id="ARBA00022692"/>
    </source>
</evidence>
<feature type="transmembrane region" description="Helical" evidence="5">
    <location>
        <begin position="125"/>
        <end position="143"/>
    </location>
</feature>
<dbReference type="Gene3D" id="1.20.58.340">
    <property type="entry name" value="Magnesium transport protein CorA, transmembrane region"/>
    <property type="match status" value="1"/>
</dbReference>
<gene>
    <name evidence="6" type="ORF">SLS55_009156</name>
</gene>
<dbReference type="InterPro" id="IPR002523">
    <property type="entry name" value="MgTranspt_CorA/ZnTranspt_ZntB"/>
</dbReference>
<dbReference type="EMBL" id="JAJVCZ030000009">
    <property type="protein sequence ID" value="KAL0256759.1"/>
    <property type="molecule type" value="Genomic_DNA"/>
</dbReference>
<keyword evidence="7" id="KW-1185">Reference proteome</keyword>
<accession>A0ABR3C8D3</accession>
<sequence>MQWTNYLAVMHHSIKEYEYSIKDGPGVLWFLDRLDSDIRSLQSWRRRSMSSQQKLRLVARFVRHSNGTQSGANTLELLAQDFEQLAASVGKFGERFERMLPIVTSMVQIADSRQSLAETANVSRLTYLAVVFVPLSFTTGLFSMNSDTAPGSPGFWQFFLVAIPITMLVFIAARPPVGQYQRFRKWIADMDFKVLPLHRTEIVEAENPQASVELAASVPAQSER</sequence>
<keyword evidence="2 5" id="KW-0812">Transmembrane</keyword>
<dbReference type="Pfam" id="PF01544">
    <property type="entry name" value="CorA"/>
    <property type="match status" value="1"/>
</dbReference>
<proteinExistence type="predicted"/>
<dbReference type="Proteomes" id="UP001430584">
    <property type="component" value="Unassembled WGS sequence"/>
</dbReference>
<comment type="caution">
    <text evidence="6">The sequence shown here is derived from an EMBL/GenBank/DDBJ whole genome shotgun (WGS) entry which is preliminary data.</text>
</comment>
<feature type="transmembrane region" description="Helical" evidence="5">
    <location>
        <begin position="155"/>
        <end position="173"/>
    </location>
</feature>
<dbReference type="GeneID" id="92013241"/>
<reference evidence="6 7" key="1">
    <citation type="submission" date="2024-02" db="EMBL/GenBank/DDBJ databases">
        <title>De novo assembly and annotation of 12 fungi associated with fruit tree decline syndrome in Ontario, Canada.</title>
        <authorList>
            <person name="Sulman M."/>
            <person name="Ellouze W."/>
            <person name="Ilyukhin E."/>
        </authorList>
    </citation>
    <scope>NUCLEOTIDE SEQUENCE [LARGE SCALE GENOMIC DNA]</scope>
    <source>
        <strain evidence="6 7">FDS-637</strain>
    </source>
</reference>
<dbReference type="InterPro" id="IPR045863">
    <property type="entry name" value="CorA_TM1_TM2"/>
</dbReference>
<evidence type="ECO:0000256" key="4">
    <source>
        <dbReference type="ARBA" id="ARBA00023136"/>
    </source>
</evidence>
<protein>
    <submittedName>
        <fullName evidence="6">Uncharacterized protein</fullName>
    </submittedName>
</protein>
<evidence type="ECO:0000313" key="7">
    <source>
        <dbReference type="Proteomes" id="UP001430584"/>
    </source>
</evidence>
<evidence type="ECO:0000313" key="6">
    <source>
        <dbReference type="EMBL" id="KAL0256759.1"/>
    </source>
</evidence>
<dbReference type="RefSeq" id="XP_066629788.1">
    <property type="nucleotide sequence ID" value="XM_066780559.1"/>
</dbReference>